<evidence type="ECO:0008006" key="3">
    <source>
        <dbReference type="Google" id="ProtNLM"/>
    </source>
</evidence>
<dbReference type="EMBL" id="BCNV01000001">
    <property type="protein sequence ID" value="GAS83228.1"/>
    <property type="molecule type" value="Genomic_DNA"/>
</dbReference>
<sequence>MNGYSYRLYPDATSRERSRGTMRYTREELMDMTTFQLRNICYKERLIEGLGPRTEREELIRIILKFLGADDVLWIDQSVDGGFERIQKAISRHMTAPMSSDGGISVPARLILYEGLNVDKLDQYVVTAPGGLTESNVLLVNESMELCGIFNLVKDDSVSGTFYLTAGSGSTWKKSGNRQYSLLFFRKRDSEYLYQIYYSSRPLPPVHIQYTQIPLADLDIRELEPTEAVLAIDFGTSNTTAGAYLHNGYIQAPSSQDLLNGRVRMDAINYVAFPDPTYKDTDWIEVLPTAIGVAECSDPANIRYEFGYEALRSMRRGGYSSRASVFRSMKRWVNNYNKMEEIVDVHGNAAMVSRMDLLRAYMNYIIRTAEHQFKCKFRHVHFTSPVKMKIQFLQMFGEMLPDYRIEQTYALDEGMAVLYNTLADGMERGAFMEGQTYHALVIDCGGGTTDLSSCAFTIEDGHMAYKLDIHTTYENGDTNFGGHNITYRIMQFMKIVFADYYSGRRQVTDIDSLIEAPGADVFRQVDEEGVKSVYQKLEQRYEEAEHIIPTAFARRENRSRDEYLRVRGNFYFLWEIAEEMKQQFFRKTGILRNRFHSEMEGDGDSDLQITTMERWFLSVERNGELKDEYEFPDVVFNIKEITQLIKADIYEVVRKFLDDFYRQGRMNQYSIIKLTGQSCRIDVFREALKEFVPGRSIEFRQKPAEGRVPDLKLACLRGAIRYLSARKTGSVQADITHDAAVIPYTVSAYTHNGREKMLISSLDRSDGIPGSISRPFETAEVELYLSGSDGQLRQKFVYANRPDFYKEVLCEDIRDRYGDKIPQDDTDSIVNGETKFFVFPDDRHWGFHVLPVARRNERLYLGSQKLLPFETDLSELDFFDGMK</sequence>
<dbReference type="PANTHER" id="PTHR42749:SF1">
    <property type="entry name" value="CELL SHAPE-DETERMINING PROTEIN MREB"/>
    <property type="match status" value="1"/>
</dbReference>
<evidence type="ECO:0000313" key="1">
    <source>
        <dbReference type="EMBL" id="GAS83228.1"/>
    </source>
</evidence>
<dbReference type="Gene3D" id="3.30.420.40">
    <property type="match status" value="2"/>
</dbReference>
<proteinExistence type="predicted"/>
<dbReference type="InterPro" id="IPR043129">
    <property type="entry name" value="ATPase_NBD"/>
</dbReference>
<dbReference type="Gene3D" id="3.30.30.30">
    <property type="match status" value="1"/>
</dbReference>
<dbReference type="Proteomes" id="UP000069697">
    <property type="component" value="Unassembled WGS sequence"/>
</dbReference>
<dbReference type="AlphaFoldDB" id="A0A100VNP5"/>
<reference evidence="1 2" key="1">
    <citation type="journal article" date="2016" name="Genome Announc.">
        <title>Draft Genome Sequence of Paenibacillus amylolyticus Heshi-A3, Isolated from Fermented Rice Bran in a Japanese Fermented Seafood Dish.</title>
        <authorList>
            <person name="Akuzawa S."/>
            <person name="Nagaoka J."/>
            <person name="Kanekatsu M."/>
            <person name="Kubota E."/>
            <person name="Ohtake R."/>
            <person name="Suzuki T."/>
            <person name="Kanesaki Y."/>
        </authorList>
    </citation>
    <scope>NUCLEOTIDE SEQUENCE [LARGE SCALE GENOMIC DNA]</scope>
    <source>
        <strain evidence="1 2">Heshi-A3</strain>
    </source>
</reference>
<organism evidence="1 2">
    <name type="scientific">Paenibacillus amylolyticus</name>
    <dbReference type="NCBI Taxonomy" id="1451"/>
    <lineage>
        <taxon>Bacteria</taxon>
        <taxon>Bacillati</taxon>
        <taxon>Bacillota</taxon>
        <taxon>Bacilli</taxon>
        <taxon>Bacillales</taxon>
        <taxon>Paenibacillaceae</taxon>
        <taxon>Paenibacillus</taxon>
    </lineage>
</organism>
<name>A0A100VNP5_PAEAM</name>
<evidence type="ECO:0000313" key="2">
    <source>
        <dbReference type="Proteomes" id="UP000069697"/>
    </source>
</evidence>
<dbReference type="Gene3D" id="3.90.640.10">
    <property type="entry name" value="Actin, Chain A, domain 4"/>
    <property type="match status" value="1"/>
</dbReference>
<gene>
    <name evidence="1" type="ORF">PAHA3_3306</name>
</gene>
<reference evidence="2" key="2">
    <citation type="submission" date="2016-01" db="EMBL/GenBank/DDBJ databases">
        <title>Draft Genome Sequence of Paenibacillus amylolyticus Heshi-A3 that Was Isolated from Fermented Rice Bran with Aging Salted Mackerel, Which Was Named Heshiko as Traditional Fermented Seafood in Japan.</title>
        <authorList>
            <person name="Akuzawa S."/>
            <person name="Nakagawa J."/>
            <person name="Kanekatsu T."/>
            <person name="Kubota E."/>
            <person name="Ohtake R."/>
            <person name="Suzuki T."/>
            <person name="Kanesaki Y."/>
        </authorList>
    </citation>
    <scope>NUCLEOTIDE SEQUENCE [LARGE SCALE GENOMIC DNA]</scope>
    <source>
        <strain evidence="2">Heshi-A3</strain>
    </source>
</reference>
<comment type="caution">
    <text evidence="1">The sequence shown here is derived from an EMBL/GenBank/DDBJ whole genome shotgun (WGS) entry which is preliminary data.</text>
</comment>
<dbReference type="SUPFAM" id="SSF53067">
    <property type="entry name" value="Actin-like ATPase domain"/>
    <property type="match status" value="2"/>
</dbReference>
<dbReference type="RefSeq" id="WP_062835601.1">
    <property type="nucleotide sequence ID" value="NZ_BCNV01000001.1"/>
</dbReference>
<dbReference type="PANTHER" id="PTHR42749">
    <property type="entry name" value="CELL SHAPE-DETERMINING PROTEIN MREB"/>
    <property type="match status" value="1"/>
</dbReference>
<protein>
    <recommendedName>
        <fullName evidence="3">Molecular chaperone</fullName>
    </recommendedName>
</protein>
<accession>A0A100VNP5</accession>